<dbReference type="InterPro" id="IPR023214">
    <property type="entry name" value="HAD_sf"/>
</dbReference>
<keyword evidence="1" id="KW-0732">Signal</keyword>
<name>A0A844ZFV9_9SPHN</name>
<keyword evidence="3" id="KW-1185">Reference proteome</keyword>
<organism evidence="2 3">
    <name type="scientific">Parapontixanthobacter aurantiacus</name>
    <dbReference type="NCBI Taxonomy" id="1463599"/>
    <lineage>
        <taxon>Bacteria</taxon>
        <taxon>Pseudomonadati</taxon>
        <taxon>Pseudomonadota</taxon>
        <taxon>Alphaproteobacteria</taxon>
        <taxon>Sphingomonadales</taxon>
        <taxon>Erythrobacteraceae</taxon>
        <taxon>Parapontixanthobacter</taxon>
    </lineage>
</organism>
<reference evidence="2 3" key="1">
    <citation type="submission" date="2019-12" db="EMBL/GenBank/DDBJ databases">
        <title>Genomic-based taxomic classification of the family Erythrobacteraceae.</title>
        <authorList>
            <person name="Xu L."/>
        </authorList>
    </citation>
    <scope>NUCLEOTIDE SEQUENCE [LARGE SCALE GENOMIC DNA]</scope>
    <source>
        <strain evidence="2 3">MCCC 1A09962</strain>
    </source>
</reference>
<dbReference type="PANTHER" id="PTHR31284">
    <property type="entry name" value="ACID PHOSPHATASE-LIKE PROTEIN"/>
    <property type="match status" value="1"/>
</dbReference>
<dbReference type="RefSeq" id="WP_160682895.1">
    <property type="nucleotide sequence ID" value="NZ_WTYW01000002.1"/>
</dbReference>
<comment type="caution">
    <text evidence="2">The sequence shown here is derived from an EMBL/GenBank/DDBJ whole genome shotgun (WGS) entry which is preliminary data.</text>
</comment>
<proteinExistence type="predicted"/>
<sequence>MKAPAAIAGSLLALQLAGCATVPDDEARMQAAARDAAAAMQSVGETMQAVSAEPADPLEADAPDTMRWLYGSGEAAGASIQTYRALIDFAVAKARQRSIPQSVVMGLPESDNGLSQASCMDGSRLKPLAVIFDVDETVLLNLGAEYDQAVRGAGFDPDRWDAWERSGGVAIAPVPGAVTALRELRDAGITPIFNTNRNARNAVDTEQALNAAGLGPARHGETLFLKGDDASGSAKDLRRAAIAKNYCVIALAGDNLGDFADRFNDPELSVQDRRRLAGRGEYAALWGNGWFLLPNPVYGASIKGTIGEVFPPDARWQPDTTSESD</sequence>
<dbReference type="InterPro" id="IPR006423">
    <property type="entry name" value="Lipo_e_P4"/>
</dbReference>
<protein>
    <submittedName>
        <fullName evidence="2">Acid phosphatase</fullName>
    </submittedName>
</protein>
<evidence type="ECO:0000313" key="2">
    <source>
        <dbReference type="EMBL" id="MXO86233.1"/>
    </source>
</evidence>
<dbReference type="InterPro" id="IPR005519">
    <property type="entry name" value="Acid_phosphat_B-like"/>
</dbReference>
<evidence type="ECO:0000256" key="1">
    <source>
        <dbReference type="ARBA" id="ARBA00022729"/>
    </source>
</evidence>
<dbReference type="InterPro" id="IPR036412">
    <property type="entry name" value="HAD-like_sf"/>
</dbReference>
<dbReference type="PANTHER" id="PTHR31284:SF10">
    <property type="entry name" value="ACID PHOSPHATASE-LIKE PROTEIN"/>
    <property type="match status" value="1"/>
</dbReference>
<dbReference type="EMBL" id="WTYW01000002">
    <property type="protein sequence ID" value="MXO86233.1"/>
    <property type="molecule type" value="Genomic_DNA"/>
</dbReference>
<dbReference type="GO" id="GO:0009279">
    <property type="term" value="C:cell outer membrane"/>
    <property type="evidence" value="ECO:0007669"/>
    <property type="project" value="InterPro"/>
</dbReference>
<dbReference type="SFLD" id="SFLDG01125">
    <property type="entry name" value="C1.1:_Acid_Phosphatase_Like"/>
    <property type="match status" value="1"/>
</dbReference>
<dbReference type="SUPFAM" id="SSF56784">
    <property type="entry name" value="HAD-like"/>
    <property type="match status" value="1"/>
</dbReference>
<gene>
    <name evidence="2" type="ORF">GRI38_09350</name>
</gene>
<evidence type="ECO:0000313" key="3">
    <source>
        <dbReference type="Proteomes" id="UP000433104"/>
    </source>
</evidence>
<dbReference type="AlphaFoldDB" id="A0A844ZFV9"/>
<dbReference type="Gene3D" id="3.40.50.1000">
    <property type="entry name" value="HAD superfamily/HAD-like"/>
    <property type="match status" value="1"/>
</dbReference>
<dbReference type="Pfam" id="PF03767">
    <property type="entry name" value="Acid_phosphat_B"/>
    <property type="match status" value="1"/>
</dbReference>
<dbReference type="Proteomes" id="UP000433104">
    <property type="component" value="Unassembled WGS sequence"/>
</dbReference>
<dbReference type="OrthoDB" id="193314at2"/>
<accession>A0A844ZFV9</accession>
<dbReference type="SFLD" id="SFLDS00003">
    <property type="entry name" value="Haloacid_Dehalogenase"/>
    <property type="match status" value="1"/>
</dbReference>